<proteinExistence type="predicted"/>
<evidence type="ECO:0000313" key="2">
    <source>
        <dbReference type="Proteomes" id="UP000013117"/>
    </source>
</evidence>
<dbReference type="RefSeq" id="WP_004871666.1">
    <property type="nucleotide sequence ID" value="NZ_ASYY01000093.1"/>
</dbReference>
<dbReference type="Proteomes" id="UP000013117">
    <property type="component" value="Unassembled WGS sequence"/>
</dbReference>
<evidence type="ECO:0000313" key="1">
    <source>
        <dbReference type="EMBL" id="ENV35529.1"/>
    </source>
</evidence>
<dbReference type="PATRIC" id="fig|1120926.3.peg.198"/>
<gene>
    <name evidence="1" type="ORF">F960_00211</name>
</gene>
<dbReference type="GeneID" id="84211739"/>
<comment type="caution">
    <text evidence="1">The sequence shown here is derived from an EMBL/GenBank/DDBJ whole genome shotgun (WGS) entry which is preliminary data.</text>
</comment>
<name>N8ZP66_9GAMM</name>
<accession>N8ZP66</accession>
<dbReference type="AlphaFoldDB" id="N8ZP66"/>
<keyword evidence="2" id="KW-1185">Reference proteome</keyword>
<dbReference type="EMBL" id="APPN01000018">
    <property type="protein sequence ID" value="ENV35529.1"/>
    <property type="molecule type" value="Genomic_DNA"/>
</dbReference>
<dbReference type="STRING" id="202952.GCA_000747725_01549"/>
<dbReference type="HOGENOM" id="CLU_726895_0_0_6"/>
<organism evidence="1 2">
    <name type="scientific">Acinetobacter gerneri DSM 14967 = CIP 107464 = MTCC 9824</name>
    <dbReference type="NCBI Taxonomy" id="1120926"/>
    <lineage>
        <taxon>Bacteria</taxon>
        <taxon>Pseudomonadati</taxon>
        <taxon>Pseudomonadota</taxon>
        <taxon>Gammaproteobacteria</taxon>
        <taxon>Moraxellales</taxon>
        <taxon>Moraxellaceae</taxon>
        <taxon>Acinetobacter</taxon>
    </lineage>
</organism>
<protein>
    <submittedName>
        <fullName evidence="1">Uncharacterized protein</fullName>
    </submittedName>
</protein>
<dbReference type="OrthoDB" id="7068057at2"/>
<sequence length="390" mass="46266">MIFDFFKRSSIKKEYKYLQNPYLQIACWTMYRVHDLSQGEKLLQLVIELKEKALEFDAINKQKHRENFDNWSFYNVWLDVVVSQFINRTIDSLQEKILIKKNHPEQYVEFSAVNVTDLSRIFTEKTVFNQGQEPTAFPSKQAEEEFYRILDKIGQLDNMSNLGGYYHAGELLGNFFNYISDNKERERKINYDALDTLREPEIYPTYLVYPKPFHTEQKVEIQGAYITDNPLKTCAFYSSSAEEFFQTKVSADDLPKLDHPIQRVKGEIEYGLYDPSSPYYDNPSNPYDMYADGSDEWIDTDWYFVKEIPPNTEGIPNNPLRLEDLRYPLKQGEKYISLDEIKQRDGYVYDNPNAMVENYGQVAYRYEKFYRDYLLKNGVNPDLLIHYQMK</sequence>
<reference evidence="1 2" key="1">
    <citation type="submission" date="2013-02" db="EMBL/GenBank/DDBJ databases">
        <title>The Genome Sequence of Acinetobacter gerneri CIP 107464.</title>
        <authorList>
            <consortium name="The Broad Institute Genome Sequencing Platform"/>
            <consortium name="The Broad Institute Genome Sequencing Center for Infectious Disease"/>
            <person name="Cerqueira G."/>
            <person name="Feldgarden M."/>
            <person name="Courvalin P."/>
            <person name="Perichon B."/>
            <person name="Grillot-Courvalin C."/>
            <person name="Clermont D."/>
            <person name="Rocha E."/>
            <person name="Yoon E.-J."/>
            <person name="Nemec A."/>
            <person name="Walker B."/>
            <person name="Young S.K."/>
            <person name="Zeng Q."/>
            <person name="Gargeya S."/>
            <person name="Fitzgerald M."/>
            <person name="Haas B."/>
            <person name="Abouelleil A."/>
            <person name="Alvarado L."/>
            <person name="Arachchi H.M."/>
            <person name="Berlin A.M."/>
            <person name="Chapman S.B."/>
            <person name="Dewar J."/>
            <person name="Goldberg J."/>
            <person name="Griggs A."/>
            <person name="Gujja S."/>
            <person name="Hansen M."/>
            <person name="Howarth C."/>
            <person name="Imamovic A."/>
            <person name="Larimer J."/>
            <person name="McCowan C."/>
            <person name="Murphy C."/>
            <person name="Neiman D."/>
            <person name="Pearson M."/>
            <person name="Priest M."/>
            <person name="Roberts A."/>
            <person name="Saif S."/>
            <person name="Shea T."/>
            <person name="Sisk P."/>
            <person name="Sykes S."/>
            <person name="Wortman J."/>
            <person name="Nusbaum C."/>
            <person name="Birren B."/>
        </authorList>
    </citation>
    <scope>NUCLEOTIDE SEQUENCE [LARGE SCALE GENOMIC DNA]</scope>
    <source>
        <strain evidence="1 2">CIP 107464</strain>
    </source>
</reference>